<reference evidence="8" key="2">
    <citation type="submission" date="2013-05" db="EMBL/GenBank/DDBJ databases">
        <authorList>
            <person name="Carter J.-M."/>
            <person name="Baker S.C."/>
            <person name="Pink R."/>
            <person name="Carter D.R.F."/>
            <person name="Collins A."/>
            <person name="Tomlin J."/>
            <person name="Gibbs M."/>
            <person name="Breuker C.J."/>
        </authorList>
    </citation>
    <scope>NUCLEOTIDE SEQUENCE</scope>
    <source>
        <tissue evidence="8">Ovary</tissue>
    </source>
</reference>
<reference evidence="8" key="1">
    <citation type="journal article" date="2013" name="BMC Genomics">
        <title>Unscrambling butterfly oogenesis.</title>
        <authorList>
            <person name="Carter J.M."/>
            <person name="Baker S.C."/>
            <person name="Pink R."/>
            <person name="Carter D.R."/>
            <person name="Collins A."/>
            <person name="Tomlin J."/>
            <person name="Gibbs M."/>
            <person name="Breuker C.J."/>
        </authorList>
    </citation>
    <scope>NUCLEOTIDE SEQUENCE</scope>
    <source>
        <tissue evidence="8">Ovary</tissue>
    </source>
</reference>
<dbReference type="InterPro" id="IPR000719">
    <property type="entry name" value="Prot_kinase_dom"/>
</dbReference>
<feature type="region of interest" description="Disordered" evidence="6">
    <location>
        <begin position="66"/>
        <end position="94"/>
    </location>
</feature>
<evidence type="ECO:0000256" key="1">
    <source>
        <dbReference type="ARBA" id="ARBA00022679"/>
    </source>
</evidence>
<evidence type="ECO:0000256" key="5">
    <source>
        <dbReference type="ARBA" id="ARBA00037982"/>
    </source>
</evidence>
<comment type="similarity">
    <text evidence="5">Belongs to the protein kinase superfamily. Ser/Thr protein kinase family. GCN2 subfamily.</text>
</comment>
<organism evidence="8">
    <name type="scientific">Pararge aegeria</name>
    <name type="common">speckled wood butterfly</name>
    <dbReference type="NCBI Taxonomy" id="116150"/>
    <lineage>
        <taxon>Eukaryota</taxon>
        <taxon>Metazoa</taxon>
        <taxon>Ecdysozoa</taxon>
        <taxon>Arthropoda</taxon>
        <taxon>Hexapoda</taxon>
        <taxon>Insecta</taxon>
        <taxon>Pterygota</taxon>
        <taxon>Neoptera</taxon>
        <taxon>Endopterygota</taxon>
        <taxon>Lepidoptera</taxon>
        <taxon>Glossata</taxon>
        <taxon>Ditrysia</taxon>
        <taxon>Papilionoidea</taxon>
        <taxon>Nymphalidae</taxon>
        <taxon>Satyrinae</taxon>
        <taxon>Satyrini</taxon>
        <taxon>Parargina</taxon>
        <taxon>Pararge</taxon>
    </lineage>
</organism>
<feature type="domain" description="Protein kinase" evidence="7">
    <location>
        <begin position="1"/>
        <end position="94"/>
    </location>
</feature>
<accession>S4P4U5</accession>
<evidence type="ECO:0000313" key="8">
    <source>
        <dbReference type="EMBL" id="JAA85054.1"/>
    </source>
</evidence>
<dbReference type="GO" id="GO:0005634">
    <property type="term" value="C:nucleus"/>
    <property type="evidence" value="ECO:0007669"/>
    <property type="project" value="TreeGrafter"/>
</dbReference>
<dbReference type="GO" id="GO:0004713">
    <property type="term" value="F:protein tyrosine kinase activity"/>
    <property type="evidence" value="ECO:0007669"/>
    <property type="project" value="TreeGrafter"/>
</dbReference>
<feature type="non-terminal residue" evidence="8">
    <location>
        <position position="94"/>
    </location>
</feature>
<keyword evidence="1" id="KW-0808">Transferase</keyword>
<keyword evidence="4" id="KW-0067">ATP-binding</keyword>
<evidence type="ECO:0000256" key="3">
    <source>
        <dbReference type="ARBA" id="ARBA00022777"/>
    </source>
</evidence>
<keyword evidence="3 8" id="KW-0418">Kinase</keyword>
<dbReference type="InterPro" id="IPR011009">
    <property type="entry name" value="Kinase-like_dom_sf"/>
</dbReference>
<dbReference type="PANTHER" id="PTHR11042">
    <property type="entry name" value="EUKARYOTIC TRANSLATION INITIATION FACTOR 2-ALPHA KINASE EIF2-ALPHA KINASE -RELATED"/>
    <property type="match status" value="1"/>
</dbReference>
<proteinExistence type="inferred from homology"/>
<dbReference type="SUPFAM" id="SSF56112">
    <property type="entry name" value="Protein kinase-like (PK-like)"/>
    <property type="match status" value="1"/>
</dbReference>
<feature type="compositionally biased region" description="Basic and acidic residues" evidence="6">
    <location>
        <begin position="79"/>
        <end position="94"/>
    </location>
</feature>
<dbReference type="GO" id="GO:0005737">
    <property type="term" value="C:cytoplasm"/>
    <property type="evidence" value="ECO:0007669"/>
    <property type="project" value="TreeGrafter"/>
</dbReference>
<dbReference type="AlphaFoldDB" id="S4P4U5"/>
<dbReference type="GO" id="GO:0005524">
    <property type="term" value="F:ATP binding"/>
    <property type="evidence" value="ECO:0007669"/>
    <property type="project" value="UniProtKB-KW"/>
</dbReference>
<sequence length="94" mass="10300">MIIQSEYCDGGSLQQKIEKGPLPESELLFLLAHVAGGLAYIHSRQLVHLDLKPGNIFICRDDVSVAGDSDDSADEDDAPHDPHYKYKIGDLGHV</sequence>
<name>S4P4U5_9NEOP</name>
<dbReference type="EMBL" id="GAIX01007506">
    <property type="protein sequence ID" value="JAA85054.1"/>
    <property type="molecule type" value="Transcribed_RNA"/>
</dbReference>
<evidence type="ECO:0000256" key="6">
    <source>
        <dbReference type="SAM" id="MobiDB-lite"/>
    </source>
</evidence>
<protein>
    <submittedName>
        <fullName evidence="8">Wee1-like protein kinase 2-B</fullName>
    </submittedName>
</protein>
<dbReference type="InterPro" id="IPR008271">
    <property type="entry name" value="Ser/Thr_kinase_AS"/>
</dbReference>
<dbReference type="Pfam" id="PF00069">
    <property type="entry name" value="Pkinase"/>
    <property type="match status" value="1"/>
</dbReference>
<dbReference type="Gene3D" id="1.10.510.10">
    <property type="entry name" value="Transferase(Phosphotransferase) domain 1"/>
    <property type="match status" value="1"/>
</dbReference>
<dbReference type="PANTHER" id="PTHR11042:SF185">
    <property type="entry name" value="WEE1-LIKE PROTEIN KINASE"/>
    <property type="match status" value="1"/>
</dbReference>
<keyword evidence="2" id="KW-0547">Nucleotide-binding</keyword>
<feature type="compositionally biased region" description="Acidic residues" evidence="6">
    <location>
        <begin position="68"/>
        <end position="78"/>
    </location>
</feature>
<dbReference type="InterPro" id="IPR050339">
    <property type="entry name" value="CC_SR_Kinase"/>
</dbReference>
<evidence type="ECO:0000259" key="7">
    <source>
        <dbReference type="PROSITE" id="PS50011"/>
    </source>
</evidence>
<evidence type="ECO:0000256" key="4">
    <source>
        <dbReference type="ARBA" id="ARBA00022840"/>
    </source>
</evidence>
<evidence type="ECO:0000256" key="2">
    <source>
        <dbReference type="ARBA" id="ARBA00022741"/>
    </source>
</evidence>
<dbReference type="PROSITE" id="PS50011">
    <property type="entry name" value="PROTEIN_KINASE_DOM"/>
    <property type="match status" value="1"/>
</dbReference>
<dbReference type="PROSITE" id="PS00108">
    <property type="entry name" value="PROTEIN_KINASE_ST"/>
    <property type="match status" value="1"/>
</dbReference>